<dbReference type="EMBL" id="BPLR01003414">
    <property type="protein sequence ID" value="GIX84303.1"/>
    <property type="molecule type" value="Genomic_DNA"/>
</dbReference>
<sequence length="115" mass="13016">MALVNWLDSNLGPLGIKHPIIETKFSSGGKEQAVLRPLLAMIRTGTEVCCFVSFRVARFAFCEVPGENSSDIFFSCSLQSWENIPKKTNEFWMWIHLQTGPFIIWICQQYPSGDG</sequence>
<organism evidence="1 2">
    <name type="scientific">Caerostris extrusa</name>
    <name type="common">Bark spider</name>
    <name type="synonym">Caerostris bankana</name>
    <dbReference type="NCBI Taxonomy" id="172846"/>
    <lineage>
        <taxon>Eukaryota</taxon>
        <taxon>Metazoa</taxon>
        <taxon>Ecdysozoa</taxon>
        <taxon>Arthropoda</taxon>
        <taxon>Chelicerata</taxon>
        <taxon>Arachnida</taxon>
        <taxon>Araneae</taxon>
        <taxon>Araneomorphae</taxon>
        <taxon>Entelegynae</taxon>
        <taxon>Araneoidea</taxon>
        <taxon>Araneidae</taxon>
        <taxon>Caerostris</taxon>
    </lineage>
</organism>
<protein>
    <submittedName>
        <fullName evidence="1">Uncharacterized protein</fullName>
    </submittedName>
</protein>
<evidence type="ECO:0000313" key="2">
    <source>
        <dbReference type="Proteomes" id="UP001054945"/>
    </source>
</evidence>
<gene>
    <name evidence="1" type="ORF">CEXT_10301</name>
</gene>
<dbReference type="Proteomes" id="UP001054945">
    <property type="component" value="Unassembled WGS sequence"/>
</dbReference>
<keyword evidence="2" id="KW-1185">Reference proteome</keyword>
<proteinExistence type="predicted"/>
<accession>A0AAV4NKF0</accession>
<comment type="caution">
    <text evidence="1">The sequence shown here is derived from an EMBL/GenBank/DDBJ whole genome shotgun (WGS) entry which is preliminary data.</text>
</comment>
<dbReference type="AlphaFoldDB" id="A0AAV4NKF0"/>
<evidence type="ECO:0000313" key="1">
    <source>
        <dbReference type="EMBL" id="GIX84303.1"/>
    </source>
</evidence>
<reference evidence="1 2" key="1">
    <citation type="submission" date="2021-06" db="EMBL/GenBank/DDBJ databases">
        <title>Caerostris extrusa draft genome.</title>
        <authorList>
            <person name="Kono N."/>
            <person name="Arakawa K."/>
        </authorList>
    </citation>
    <scope>NUCLEOTIDE SEQUENCE [LARGE SCALE GENOMIC DNA]</scope>
</reference>
<name>A0AAV4NKF0_CAEEX</name>